<dbReference type="EMBL" id="MASW01000007">
    <property type="protein sequence ID" value="PXY19452.1"/>
    <property type="molecule type" value="Genomic_DNA"/>
</dbReference>
<organism evidence="1 2">
    <name type="scientific">Prauserella muralis</name>
    <dbReference type="NCBI Taxonomy" id="588067"/>
    <lineage>
        <taxon>Bacteria</taxon>
        <taxon>Bacillati</taxon>
        <taxon>Actinomycetota</taxon>
        <taxon>Actinomycetes</taxon>
        <taxon>Pseudonocardiales</taxon>
        <taxon>Pseudonocardiaceae</taxon>
        <taxon>Prauserella</taxon>
    </lineage>
</organism>
<dbReference type="AlphaFoldDB" id="A0A2V4AHP2"/>
<proteinExistence type="predicted"/>
<sequence>MNRREASTMLGQDFTPRVVYRDGERWLRVRTRGPVITRGVATATVRLTAEDAEGTVCRAKVHAATDYPTAGAFPAALDDGLVHAATG</sequence>
<keyword evidence="2" id="KW-1185">Reference proteome</keyword>
<accession>A0A2V4AHP2</accession>
<name>A0A2V4AHP2_9PSEU</name>
<comment type="caution">
    <text evidence="1">The sequence shown here is derived from an EMBL/GenBank/DDBJ whole genome shotgun (WGS) entry which is preliminary data.</text>
</comment>
<reference evidence="1 2" key="1">
    <citation type="submission" date="2016-07" db="EMBL/GenBank/DDBJ databases">
        <title>Draft genome sequence of Prauserella muralis DSM 45305, isolated from a mould-covered wall in an indoor environment.</title>
        <authorList>
            <person name="Ruckert C."/>
            <person name="Albersmeier A."/>
            <person name="Jiang C.-L."/>
            <person name="Jiang Y."/>
            <person name="Kalinowski J."/>
            <person name="Schneider O."/>
            <person name="Winkler A."/>
            <person name="Zotchev S.B."/>
        </authorList>
    </citation>
    <scope>NUCLEOTIDE SEQUENCE [LARGE SCALE GENOMIC DNA]</scope>
    <source>
        <strain evidence="1 2">DSM 45305</strain>
    </source>
</reference>
<dbReference type="Proteomes" id="UP000249915">
    <property type="component" value="Unassembled WGS sequence"/>
</dbReference>
<evidence type="ECO:0000313" key="1">
    <source>
        <dbReference type="EMBL" id="PXY19452.1"/>
    </source>
</evidence>
<evidence type="ECO:0000313" key="2">
    <source>
        <dbReference type="Proteomes" id="UP000249915"/>
    </source>
</evidence>
<gene>
    <name evidence="1" type="ORF">BAY60_32445</name>
</gene>
<protein>
    <submittedName>
        <fullName evidence="1">Uncharacterized protein</fullName>
    </submittedName>
</protein>